<dbReference type="EMBL" id="JAOAOG010000117">
    <property type="protein sequence ID" value="KAJ6248095.1"/>
    <property type="molecule type" value="Genomic_DNA"/>
</dbReference>
<dbReference type="AlphaFoldDB" id="A0AAV7ZIT7"/>
<comment type="caution">
    <text evidence="3">The sequence shown here is derived from an EMBL/GenBank/DDBJ whole genome shotgun (WGS) entry which is preliminary data.</text>
</comment>
<accession>A0AAV7ZIT7</accession>
<organism evidence="3 5">
    <name type="scientific">Anaeramoeba flamelloides</name>
    <dbReference type="NCBI Taxonomy" id="1746091"/>
    <lineage>
        <taxon>Eukaryota</taxon>
        <taxon>Metamonada</taxon>
        <taxon>Anaeramoebidae</taxon>
        <taxon>Anaeramoeba</taxon>
    </lineage>
</organism>
<protein>
    <recommendedName>
        <fullName evidence="2">Ras-GAP domain-containing protein</fullName>
    </recommendedName>
</protein>
<dbReference type="Proteomes" id="UP001146793">
    <property type="component" value="Unassembled WGS sequence"/>
</dbReference>
<dbReference type="GO" id="GO:0005096">
    <property type="term" value="F:GTPase activator activity"/>
    <property type="evidence" value="ECO:0007669"/>
    <property type="project" value="UniProtKB-KW"/>
</dbReference>
<feature type="domain" description="Ras-GAP" evidence="2">
    <location>
        <begin position="1"/>
        <end position="73"/>
    </location>
</feature>
<dbReference type="Gene3D" id="1.10.506.10">
    <property type="entry name" value="GTPase Activation - p120gap, domain 1"/>
    <property type="match status" value="1"/>
</dbReference>
<keyword evidence="6" id="KW-1185">Reference proteome</keyword>
<dbReference type="Pfam" id="PF00616">
    <property type="entry name" value="RasGAP"/>
    <property type="match status" value="1"/>
</dbReference>
<evidence type="ECO:0000259" key="2">
    <source>
        <dbReference type="PROSITE" id="PS50018"/>
    </source>
</evidence>
<dbReference type="InterPro" id="IPR039360">
    <property type="entry name" value="Ras_GTPase"/>
</dbReference>
<dbReference type="PROSITE" id="PS50018">
    <property type="entry name" value="RAS_GTPASE_ACTIV_2"/>
    <property type="match status" value="1"/>
</dbReference>
<dbReference type="PANTHER" id="PTHR10194">
    <property type="entry name" value="RAS GTPASE-ACTIVATING PROTEINS"/>
    <property type="match status" value="1"/>
</dbReference>
<evidence type="ECO:0000313" key="3">
    <source>
        <dbReference type="EMBL" id="KAJ3441869.1"/>
    </source>
</evidence>
<evidence type="ECO:0000313" key="4">
    <source>
        <dbReference type="EMBL" id="KAJ6248095.1"/>
    </source>
</evidence>
<dbReference type="InterPro" id="IPR001936">
    <property type="entry name" value="RasGAP_dom"/>
</dbReference>
<sequence length="179" mass="20502">MRCICYDLRQAVKKRFPEQELMSVGGYIFLRYFCPGISNLKVSGVQDELKSPPDKHLLQTALMVTKLLQSLANGSYFDKKNPELIGLNVFIDNNKSIIKTFFNNFSTMPEMHNYSPIATLNEVKKKDLPLLHQVVCEKIDVITKRLHSKKCKPQCKDLFNALKIIGPPSSMPEKKKKKN</sequence>
<dbReference type="InterPro" id="IPR008936">
    <property type="entry name" value="Rho_GTPase_activation_prot"/>
</dbReference>
<evidence type="ECO:0000313" key="6">
    <source>
        <dbReference type="Proteomes" id="UP001150062"/>
    </source>
</evidence>
<keyword evidence="1" id="KW-0343">GTPase activation</keyword>
<proteinExistence type="predicted"/>
<name>A0AAV7ZIT7_9EUKA</name>
<reference evidence="3" key="2">
    <citation type="submission" date="2022-08" db="EMBL/GenBank/DDBJ databases">
        <title>Novel sulphate-reducing endosymbionts in the free-living metamonad Anaeramoeba.</title>
        <authorList>
            <person name="Jerlstrom-Hultqvist J."/>
            <person name="Cepicka I."/>
            <person name="Gallot-Lavallee L."/>
            <person name="Salas-Leiva D."/>
            <person name="Curtis B.A."/>
            <person name="Zahonova K."/>
            <person name="Pipaliya S."/>
            <person name="Dacks J."/>
            <person name="Roger A.J."/>
        </authorList>
    </citation>
    <scope>NUCLEOTIDE SEQUENCE</scope>
    <source>
        <strain evidence="3">Busselton2</strain>
    </source>
</reference>
<dbReference type="Proteomes" id="UP001150062">
    <property type="component" value="Unassembled WGS sequence"/>
</dbReference>
<dbReference type="SUPFAM" id="SSF48350">
    <property type="entry name" value="GTPase activation domain, GAP"/>
    <property type="match status" value="1"/>
</dbReference>
<dbReference type="EMBL" id="JANTQA010000029">
    <property type="protein sequence ID" value="KAJ3441869.1"/>
    <property type="molecule type" value="Genomic_DNA"/>
</dbReference>
<evidence type="ECO:0000256" key="1">
    <source>
        <dbReference type="ARBA" id="ARBA00022468"/>
    </source>
</evidence>
<reference evidence="4" key="1">
    <citation type="submission" date="2022-08" db="EMBL/GenBank/DDBJ databases">
        <title>Novel sulfate-reducing endosymbionts in the free-living metamonad Anaeramoeba.</title>
        <authorList>
            <person name="Jerlstrom-Hultqvist J."/>
            <person name="Cepicka I."/>
            <person name="Gallot-Lavallee L."/>
            <person name="Salas-Leiva D."/>
            <person name="Curtis B.A."/>
            <person name="Zahonova K."/>
            <person name="Pipaliya S."/>
            <person name="Dacks J."/>
            <person name="Roger A.J."/>
        </authorList>
    </citation>
    <scope>NUCLEOTIDE SEQUENCE</scope>
    <source>
        <strain evidence="4">Schooner1</strain>
    </source>
</reference>
<evidence type="ECO:0000313" key="5">
    <source>
        <dbReference type="Proteomes" id="UP001146793"/>
    </source>
</evidence>
<gene>
    <name evidence="3" type="ORF">M0812_13889</name>
    <name evidence="4" type="ORF">M0813_17987</name>
</gene>